<keyword evidence="6" id="KW-1185">Reference proteome</keyword>
<dbReference type="PROSITE" id="PS51109">
    <property type="entry name" value="G5"/>
    <property type="match status" value="1"/>
</dbReference>
<comment type="caution">
    <text evidence="3">The sequence shown here is derived from an EMBL/GenBank/DDBJ whole genome shotgun (WGS) entry which is preliminary data.</text>
</comment>
<name>A7VRH7_9FIRM</name>
<dbReference type="EMBL" id="NOXF01000003">
    <property type="protein sequence ID" value="PEQ24927.1"/>
    <property type="molecule type" value="Genomic_DNA"/>
</dbReference>
<evidence type="ECO:0000256" key="1">
    <source>
        <dbReference type="ARBA" id="ARBA00022729"/>
    </source>
</evidence>
<dbReference type="Proteomes" id="UP000220611">
    <property type="component" value="Unassembled WGS sequence"/>
</dbReference>
<sequence length="405" mass="42674">MKETTKKIVSKRLTKVVALVLMCVICTSGVITVTALSRDVTVLDGDKMYGLTTLNANPDAVLDRLGIEVSPEDSIEFDEAAAKITIKRAFDVTVEVDGKAKTVTMTEGTVADALEASKVDLKEGDQVVPFAATSLVPDMEIKVARGVEVTVEADGKSVKVKVPVTATVEAAVAAADFTVGKDDVLSAEKTDTVSAGMTIKLDRVSYRETETTQEIPYESTQEETGELDLGDTQVKTAGENGARTIVTREKLVNGQVVETEEISSTVVKEPVNEVLLVGTREVETAPSYGAASTSGGVLVDHDGNQIAYTAVYTGSATAYTAPAGSFTATGRPAQYGNVAVNPDLIPYGSRLYICSPDGSYVYGYAVAADTGGALMSGSALVDVYFDTLSECYGFGRRTLSVYILA</sequence>
<proteinExistence type="predicted"/>
<dbReference type="InterPro" id="IPR051933">
    <property type="entry name" value="Resuscitation_pf_RpfB"/>
</dbReference>
<dbReference type="InterPro" id="IPR011098">
    <property type="entry name" value="G5_dom"/>
</dbReference>
<evidence type="ECO:0000313" key="3">
    <source>
        <dbReference type="EMBL" id="EDO62299.1"/>
    </source>
</evidence>
<reference evidence="3 5" key="1">
    <citation type="submission" date="2007-08" db="EMBL/GenBank/DDBJ databases">
        <title>Draft genome sequence of Clostridium leptum (DSM 753).</title>
        <authorList>
            <person name="Sudarsanam P."/>
            <person name="Ley R."/>
            <person name="Guruge J."/>
            <person name="Turnbaugh P.J."/>
            <person name="Mahowald M."/>
            <person name="Liep D."/>
            <person name="Gordon J."/>
        </authorList>
    </citation>
    <scope>NUCLEOTIDE SEQUENCE [LARGE SCALE GENOMIC DNA]</scope>
    <source>
        <strain evidence="3 5">DSM 753</strain>
    </source>
</reference>
<dbReference type="SMART" id="SM01208">
    <property type="entry name" value="G5"/>
    <property type="match status" value="1"/>
</dbReference>
<dbReference type="PANTHER" id="PTHR39160:SF4">
    <property type="entry name" value="RESUSCITATION-PROMOTING FACTOR RPFB"/>
    <property type="match status" value="1"/>
</dbReference>
<dbReference type="OrthoDB" id="9798935at2"/>
<feature type="domain" description="G5" evidence="2">
    <location>
        <begin position="201"/>
        <end position="281"/>
    </location>
</feature>
<dbReference type="GO" id="GO:0009254">
    <property type="term" value="P:peptidoglycan turnover"/>
    <property type="evidence" value="ECO:0007669"/>
    <property type="project" value="InterPro"/>
</dbReference>
<reference evidence="4 6" key="3">
    <citation type="submission" date="2017-07" db="EMBL/GenBank/DDBJ databases">
        <title>Prevalence of linear plasmids in Cutibacterium (Propionibacterium) acnes isolates obtained from prostatic tissue.</title>
        <authorList>
            <person name="Davidsson S."/>
            <person name="Carlsson J."/>
            <person name="Molling P."/>
            <person name="Andren O."/>
            <person name="Andersson S.-O."/>
            <person name="Brzuszkiewicz E."/>
            <person name="Poehlein A."/>
            <person name="Al-Zeer M."/>
            <person name="Brinkmann V."/>
            <person name="Scavenius C."/>
            <person name="Nazipi S."/>
            <person name="Soderquist B."/>
            <person name="Bruggemann H."/>
        </authorList>
    </citation>
    <scope>NUCLEOTIDE SEQUENCE [LARGE SCALE GENOMIC DNA]</scope>
    <source>
        <strain evidence="4 6">DSM 753</strain>
    </source>
</reference>
<reference evidence="3 5" key="2">
    <citation type="submission" date="2007-08" db="EMBL/GenBank/DDBJ databases">
        <authorList>
            <person name="Fulton L."/>
            <person name="Clifton S."/>
            <person name="Fulton B."/>
            <person name="Xu J."/>
            <person name="Minx P."/>
            <person name="Pepin K.H."/>
            <person name="Johnson M."/>
            <person name="Thiruvilangam P."/>
            <person name="Bhonagiri V."/>
            <person name="Nash W.E."/>
            <person name="Wang C."/>
            <person name="Mardis E.R."/>
            <person name="Wilson R.K."/>
        </authorList>
    </citation>
    <scope>NUCLEOTIDE SEQUENCE [LARGE SCALE GENOMIC DNA]</scope>
    <source>
        <strain evidence="3 5">DSM 753</strain>
    </source>
</reference>
<dbReference type="AlphaFoldDB" id="A7VRH7"/>
<dbReference type="InterPro" id="IPR059180">
    <property type="entry name" value="3D_YorM"/>
</dbReference>
<gene>
    <name evidence="4" type="ORF">CH238_05650</name>
    <name evidence="3" type="ORF">CLOLEP_01160</name>
</gene>
<dbReference type="EMBL" id="ABCB02000016">
    <property type="protein sequence ID" value="EDO62299.1"/>
    <property type="molecule type" value="Genomic_DNA"/>
</dbReference>
<dbReference type="eggNOG" id="COG3584">
    <property type="taxonomic scope" value="Bacteria"/>
</dbReference>
<dbReference type="Gene3D" id="2.40.40.10">
    <property type="entry name" value="RlpA-like domain"/>
    <property type="match status" value="1"/>
</dbReference>
<dbReference type="Proteomes" id="UP000003490">
    <property type="component" value="Unassembled WGS sequence"/>
</dbReference>
<dbReference type="Pfam" id="PF07501">
    <property type="entry name" value="G5"/>
    <property type="match status" value="1"/>
</dbReference>
<dbReference type="InterPro" id="IPR010611">
    <property type="entry name" value="3D_dom"/>
</dbReference>
<dbReference type="eggNOG" id="COG3583">
    <property type="taxonomic scope" value="Bacteria"/>
</dbReference>
<evidence type="ECO:0000313" key="5">
    <source>
        <dbReference type="Proteomes" id="UP000003490"/>
    </source>
</evidence>
<dbReference type="GO" id="GO:0019867">
    <property type="term" value="C:outer membrane"/>
    <property type="evidence" value="ECO:0007669"/>
    <property type="project" value="InterPro"/>
</dbReference>
<dbReference type="HOGENOM" id="CLU_036884_0_0_9"/>
<accession>A7VRH7</accession>
<dbReference type="InterPro" id="IPR007137">
    <property type="entry name" value="DUF348"/>
</dbReference>
<dbReference type="Gene3D" id="2.20.230.10">
    <property type="entry name" value="Resuscitation-promoting factor rpfb"/>
    <property type="match status" value="1"/>
</dbReference>
<dbReference type="GO" id="GO:0004553">
    <property type="term" value="F:hydrolase activity, hydrolyzing O-glycosyl compounds"/>
    <property type="evidence" value="ECO:0007669"/>
    <property type="project" value="InterPro"/>
</dbReference>
<dbReference type="InterPro" id="IPR036908">
    <property type="entry name" value="RlpA-like_sf"/>
</dbReference>
<dbReference type="PANTHER" id="PTHR39160">
    <property type="entry name" value="CELL WALL-BINDING PROTEIN YOCH"/>
    <property type="match status" value="1"/>
</dbReference>
<dbReference type="CDD" id="cd14667">
    <property type="entry name" value="3D_containing_proteins"/>
    <property type="match status" value="1"/>
</dbReference>
<evidence type="ECO:0000313" key="4">
    <source>
        <dbReference type="EMBL" id="PEQ24927.1"/>
    </source>
</evidence>
<evidence type="ECO:0000313" key="6">
    <source>
        <dbReference type="Proteomes" id="UP000220611"/>
    </source>
</evidence>
<evidence type="ECO:0000259" key="2">
    <source>
        <dbReference type="PROSITE" id="PS51109"/>
    </source>
</evidence>
<protein>
    <submittedName>
        <fullName evidence="3">G5 domain protein</fullName>
    </submittedName>
</protein>
<dbReference type="Pfam" id="PF06725">
    <property type="entry name" value="3D"/>
    <property type="match status" value="1"/>
</dbReference>
<organism evidence="3 5">
    <name type="scientific">[Clostridium] leptum DSM 753</name>
    <dbReference type="NCBI Taxonomy" id="428125"/>
    <lineage>
        <taxon>Bacteria</taxon>
        <taxon>Bacillati</taxon>
        <taxon>Bacillota</taxon>
        <taxon>Clostridia</taxon>
        <taxon>Eubacteriales</taxon>
        <taxon>Oscillospiraceae</taxon>
        <taxon>Oscillospiraceae incertae sedis</taxon>
    </lineage>
</organism>
<dbReference type="Pfam" id="PF03990">
    <property type="entry name" value="DUF348"/>
    <property type="match status" value="2"/>
</dbReference>
<keyword evidence="1" id="KW-0732">Signal</keyword>